<evidence type="ECO:0000256" key="1">
    <source>
        <dbReference type="SAM" id="MobiDB-lite"/>
    </source>
</evidence>
<protein>
    <submittedName>
        <fullName evidence="3">Uncharacterized protein</fullName>
    </submittedName>
</protein>
<dbReference type="Proteomes" id="UP001556367">
    <property type="component" value="Unassembled WGS sequence"/>
</dbReference>
<organism evidence="3 4">
    <name type="scientific">Hohenbuehelia grisea</name>
    <dbReference type="NCBI Taxonomy" id="104357"/>
    <lineage>
        <taxon>Eukaryota</taxon>
        <taxon>Fungi</taxon>
        <taxon>Dikarya</taxon>
        <taxon>Basidiomycota</taxon>
        <taxon>Agaricomycotina</taxon>
        <taxon>Agaricomycetes</taxon>
        <taxon>Agaricomycetidae</taxon>
        <taxon>Agaricales</taxon>
        <taxon>Pleurotineae</taxon>
        <taxon>Pleurotaceae</taxon>
        <taxon>Hohenbuehelia</taxon>
    </lineage>
</organism>
<keyword evidence="2" id="KW-0812">Transmembrane</keyword>
<evidence type="ECO:0000313" key="3">
    <source>
        <dbReference type="EMBL" id="KAL0957694.1"/>
    </source>
</evidence>
<feature type="transmembrane region" description="Helical" evidence="2">
    <location>
        <begin position="7"/>
        <end position="30"/>
    </location>
</feature>
<dbReference type="EMBL" id="JASNQZ010000005">
    <property type="protein sequence ID" value="KAL0957694.1"/>
    <property type="molecule type" value="Genomic_DNA"/>
</dbReference>
<name>A0ABR3JPG0_9AGAR</name>
<comment type="caution">
    <text evidence="3">The sequence shown here is derived from an EMBL/GenBank/DDBJ whole genome shotgun (WGS) entry which is preliminary data.</text>
</comment>
<proteinExistence type="predicted"/>
<feature type="compositionally biased region" description="Low complexity" evidence="1">
    <location>
        <begin position="64"/>
        <end position="79"/>
    </location>
</feature>
<reference evidence="4" key="1">
    <citation type="submission" date="2024-06" db="EMBL/GenBank/DDBJ databases">
        <title>Multi-omics analyses provide insights into the biosynthesis of the anticancer antibiotic pleurotin in Hohenbuehelia grisea.</title>
        <authorList>
            <person name="Weaver J.A."/>
            <person name="Alberti F."/>
        </authorList>
    </citation>
    <scope>NUCLEOTIDE SEQUENCE [LARGE SCALE GENOMIC DNA]</scope>
    <source>
        <strain evidence="4">T-177</strain>
    </source>
</reference>
<evidence type="ECO:0000256" key="2">
    <source>
        <dbReference type="SAM" id="Phobius"/>
    </source>
</evidence>
<keyword evidence="2" id="KW-1133">Transmembrane helix</keyword>
<keyword evidence="4" id="KW-1185">Reference proteome</keyword>
<dbReference type="InterPro" id="IPR029058">
    <property type="entry name" value="AB_hydrolase_fold"/>
</dbReference>
<accession>A0ABR3JPG0</accession>
<dbReference type="SUPFAM" id="SSF53474">
    <property type="entry name" value="alpha/beta-Hydrolases"/>
    <property type="match status" value="1"/>
</dbReference>
<gene>
    <name evidence="3" type="ORF">HGRIS_001474</name>
</gene>
<feature type="region of interest" description="Disordered" evidence="1">
    <location>
        <begin position="59"/>
        <end position="86"/>
    </location>
</feature>
<keyword evidence="2" id="KW-0472">Membrane</keyword>
<sequence>MPSKGFVFLRAIVTCVSCFLIAGTFGHFWATTRTHAPVAFNDLDLHAESVVGAVTQLNSTTQHANSSNKRPSRPSASPKPSRHYPTPAPRLTIIAIGNPGPQNPLYLPNFFASEAANPSIDLLFIKYDKHRVGCNVPFAAHVPNVREVCLSTEEYWDLHADFLCGHWGGCGEDERKAVVSKLHERAGGDRVNSYFRPFRSAKWIHPDTRTWGWCDMDTILGNFERNLPWDIIKEFDIAFPPSPHDSQSILLFTPGHLAFFRNSAKITTEFMKFPSVKTTENFFNLPWMGTHTEESEYSHFAFTQTSLTFIRFPGMVESKYHLSTLSGVFAIENSGRGLDKSSRVGHSSTRDLIITVTIVMRNLLSALVPASFVLRPLQHSFETPNALPFTQIPFNVDQPVNVPPGYPAGHPNQATRFELTANRTALYCGQPGDVSSSGYAHFTSNVGEEDKHMFWWLYEARHDPDNAPIALLFGGGSRGSGQLFPLSGAG</sequence>
<evidence type="ECO:0000313" key="4">
    <source>
        <dbReference type="Proteomes" id="UP001556367"/>
    </source>
</evidence>
<dbReference type="Gene3D" id="3.40.50.1820">
    <property type="entry name" value="alpha/beta hydrolase"/>
    <property type="match status" value="1"/>
</dbReference>